<protein>
    <recommendedName>
        <fullName evidence="7">G-protein coupled receptors family 1 profile domain-containing protein</fullName>
    </recommendedName>
</protein>
<dbReference type="OrthoDB" id="5957871at2759"/>
<keyword evidence="4 6" id="KW-0472">Membrane</keyword>
<dbReference type="PROSITE" id="PS00237">
    <property type="entry name" value="G_PROTEIN_RECEP_F1_1"/>
    <property type="match status" value="1"/>
</dbReference>
<dbReference type="SMART" id="SM01381">
    <property type="entry name" value="7TM_GPCR_Srsx"/>
    <property type="match status" value="1"/>
</dbReference>
<feature type="transmembrane region" description="Helical" evidence="6">
    <location>
        <begin position="174"/>
        <end position="196"/>
    </location>
</feature>
<feature type="transmembrane region" description="Helical" evidence="6">
    <location>
        <begin position="262"/>
        <end position="285"/>
    </location>
</feature>
<dbReference type="GO" id="GO:0016020">
    <property type="term" value="C:membrane"/>
    <property type="evidence" value="ECO:0007669"/>
    <property type="project" value="UniProtKB-SubCell"/>
</dbReference>
<dbReference type="InterPro" id="IPR000276">
    <property type="entry name" value="GPCR_Rhodpsn"/>
</dbReference>
<feature type="transmembrane region" description="Helical" evidence="6">
    <location>
        <begin position="49"/>
        <end position="74"/>
    </location>
</feature>
<evidence type="ECO:0000256" key="5">
    <source>
        <dbReference type="RuleBase" id="RU000688"/>
    </source>
</evidence>
<dbReference type="PANTHER" id="PTHR45698:SF1">
    <property type="entry name" value="TRACE AMINE-ASSOCIATED RECEPTOR 13C-LIKE"/>
    <property type="match status" value="1"/>
</dbReference>
<dbReference type="PROSITE" id="PS50262">
    <property type="entry name" value="G_PROTEIN_RECEP_F1_2"/>
    <property type="match status" value="1"/>
</dbReference>
<dbReference type="Proteomes" id="UP001163046">
    <property type="component" value="Unassembled WGS sequence"/>
</dbReference>
<keyword evidence="2 5" id="KW-0812">Transmembrane</keyword>
<dbReference type="PRINTS" id="PR00237">
    <property type="entry name" value="GPCRRHODOPSN"/>
</dbReference>
<organism evidence="8 9">
    <name type="scientific">Desmophyllum pertusum</name>
    <dbReference type="NCBI Taxonomy" id="174260"/>
    <lineage>
        <taxon>Eukaryota</taxon>
        <taxon>Metazoa</taxon>
        <taxon>Cnidaria</taxon>
        <taxon>Anthozoa</taxon>
        <taxon>Hexacorallia</taxon>
        <taxon>Scleractinia</taxon>
        <taxon>Caryophylliina</taxon>
        <taxon>Caryophylliidae</taxon>
        <taxon>Desmophyllum</taxon>
    </lineage>
</organism>
<sequence>MSMYTDSDSAQIGITILFSIVIIANLVGNMFVCLVIILYQDMRTPMNILLLNLAAADMMVGLFLVPQFILMQFFKHPDGMTGTIICKTLTGSNIAWVGGGASVFTLVVIAFDRYYAVFHPYGRKRKLTNEKLKIIIPASWIFSVILNIPLFLIIDFDKHVDFCMEHWSSQWLSKAYSILWLFAAGIIPTMLMIVLYSRVVYSLWFKDEENNPKNTRQAVMKVRKRVTKMVLTVSVIYGLCWMPHLTIYTLNYFSSSYNYGDVTYITSIAVVASNSSVNPFIYVFVNRKFRRKIKSLLCCVSYSRN</sequence>
<dbReference type="SUPFAM" id="SSF81321">
    <property type="entry name" value="Family A G protein-coupled receptor-like"/>
    <property type="match status" value="1"/>
</dbReference>
<comment type="caution">
    <text evidence="8">The sequence shown here is derived from an EMBL/GenBank/DDBJ whole genome shotgun (WGS) entry which is preliminary data.</text>
</comment>
<feature type="transmembrane region" description="Helical" evidence="6">
    <location>
        <begin position="12"/>
        <end position="37"/>
    </location>
</feature>
<feature type="transmembrane region" description="Helical" evidence="6">
    <location>
        <begin position="230"/>
        <end position="250"/>
    </location>
</feature>
<keyword evidence="5" id="KW-0807">Transducer</keyword>
<keyword evidence="5" id="KW-0675">Receptor</keyword>
<evidence type="ECO:0000313" key="9">
    <source>
        <dbReference type="Proteomes" id="UP001163046"/>
    </source>
</evidence>
<evidence type="ECO:0000256" key="6">
    <source>
        <dbReference type="SAM" id="Phobius"/>
    </source>
</evidence>
<comment type="subcellular location">
    <subcellularLocation>
        <location evidence="1">Membrane</location>
    </subcellularLocation>
</comment>
<keyword evidence="9" id="KW-1185">Reference proteome</keyword>
<accession>A0A9W9YGN9</accession>
<evidence type="ECO:0000256" key="2">
    <source>
        <dbReference type="ARBA" id="ARBA00022692"/>
    </source>
</evidence>
<keyword evidence="3 6" id="KW-1133">Transmembrane helix</keyword>
<comment type="similarity">
    <text evidence="5">Belongs to the G-protein coupled receptor 1 family.</text>
</comment>
<evidence type="ECO:0000256" key="3">
    <source>
        <dbReference type="ARBA" id="ARBA00022989"/>
    </source>
</evidence>
<evidence type="ECO:0000313" key="8">
    <source>
        <dbReference type="EMBL" id="KAJ7340335.1"/>
    </source>
</evidence>
<keyword evidence="5" id="KW-0297">G-protein coupled receptor</keyword>
<dbReference type="Pfam" id="PF00001">
    <property type="entry name" value="7tm_1"/>
    <property type="match status" value="1"/>
</dbReference>
<feature type="transmembrane region" description="Helical" evidence="6">
    <location>
        <begin position="132"/>
        <end position="154"/>
    </location>
</feature>
<gene>
    <name evidence="8" type="ORF">OS493_003073</name>
</gene>
<dbReference type="FunFam" id="1.20.1070.10:FF:000368">
    <property type="entry name" value="Predicted protein"/>
    <property type="match status" value="1"/>
</dbReference>
<dbReference type="InterPro" id="IPR017452">
    <property type="entry name" value="GPCR_Rhodpsn_7TM"/>
</dbReference>
<dbReference type="EMBL" id="MU827778">
    <property type="protein sequence ID" value="KAJ7340335.1"/>
    <property type="molecule type" value="Genomic_DNA"/>
</dbReference>
<dbReference type="AlphaFoldDB" id="A0A9W9YGN9"/>
<name>A0A9W9YGN9_9CNID</name>
<dbReference type="Gene3D" id="1.20.1070.10">
    <property type="entry name" value="Rhodopsin 7-helix transmembrane proteins"/>
    <property type="match status" value="1"/>
</dbReference>
<evidence type="ECO:0000256" key="4">
    <source>
        <dbReference type="ARBA" id="ARBA00023136"/>
    </source>
</evidence>
<evidence type="ECO:0000256" key="1">
    <source>
        <dbReference type="ARBA" id="ARBA00004370"/>
    </source>
</evidence>
<evidence type="ECO:0000259" key="7">
    <source>
        <dbReference type="PROSITE" id="PS50262"/>
    </source>
</evidence>
<proteinExistence type="inferred from homology"/>
<feature type="domain" description="G-protein coupled receptors family 1 profile" evidence="7">
    <location>
        <begin position="28"/>
        <end position="282"/>
    </location>
</feature>
<dbReference type="PANTHER" id="PTHR45698">
    <property type="entry name" value="TRACE AMINE-ASSOCIATED RECEPTOR 19N-RELATED"/>
    <property type="match status" value="1"/>
</dbReference>
<feature type="transmembrane region" description="Helical" evidence="6">
    <location>
        <begin position="94"/>
        <end position="111"/>
    </location>
</feature>
<reference evidence="8" key="1">
    <citation type="submission" date="2023-01" db="EMBL/GenBank/DDBJ databases">
        <title>Genome assembly of the deep-sea coral Lophelia pertusa.</title>
        <authorList>
            <person name="Herrera S."/>
            <person name="Cordes E."/>
        </authorList>
    </citation>
    <scope>NUCLEOTIDE SEQUENCE</scope>
    <source>
        <strain evidence="8">USNM1676648</strain>
        <tissue evidence="8">Polyp</tissue>
    </source>
</reference>
<dbReference type="GO" id="GO:0004930">
    <property type="term" value="F:G protein-coupled receptor activity"/>
    <property type="evidence" value="ECO:0007669"/>
    <property type="project" value="UniProtKB-KW"/>
</dbReference>